<reference evidence="1" key="1">
    <citation type="submission" date="2022-10" db="EMBL/GenBank/DDBJ databases">
        <title>Culturing micro-colonial fungi from biological soil crusts in the Mojave desert and describing Neophaeococcomyces mojavensis, and introducing the new genera and species Taxawa tesnikishii.</title>
        <authorList>
            <person name="Kurbessoian T."/>
            <person name="Stajich J.E."/>
        </authorList>
    </citation>
    <scope>NUCLEOTIDE SEQUENCE</scope>
    <source>
        <strain evidence="1">TK_41</strain>
    </source>
</reference>
<accession>A0AA38TZ35</accession>
<organism evidence="1 2">
    <name type="scientific">Cladophialophora chaetospira</name>
    <dbReference type="NCBI Taxonomy" id="386627"/>
    <lineage>
        <taxon>Eukaryota</taxon>
        <taxon>Fungi</taxon>
        <taxon>Dikarya</taxon>
        <taxon>Ascomycota</taxon>
        <taxon>Pezizomycotina</taxon>
        <taxon>Eurotiomycetes</taxon>
        <taxon>Chaetothyriomycetidae</taxon>
        <taxon>Chaetothyriales</taxon>
        <taxon>Herpotrichiellaceae</taxon>
        <taxon>Cladophialophora</taxon>
    </lineage>
</organism>
<gene>
    <name evidence="1" type="ORF">H2200_013414</name>
</gene>
<keyword evidence="2" id="KW-1185">Reference proteome</keyword>
<sequence length="441" mass="49474">MLDDVNSSVSRFVPQDMVTSVVQAINFFNTEVASIHTVKDMWTIAPVDLNEITTFPTCFAYGLLVFVTGSRIVRSPSTEQSSRALLTQLRLHQYRLELTRALNDELGYEKSRLSMFTLGAIILILQITINGLASAEWQLHYRATWTLINTRGGFRQELNGPALEELFEMLIIGYVAKCTSPSLQQLTCLPDLRDLDLIMQAYSFGVHPAFTCPAPLFAEMIRINDHRRRKALLQQQESERHHPVNQANAYTNETQLKILEGAVARQQRDMVVAETVALLTCVLNFQLAEWAQEKDAGRGCYDAWLRQGRVNISAIVIFAILSLPMSPDETRERDLPAGWNAQERAGLCAEYTSLLAAELVHVLQKSDHLDMSLCWPAIALGVSAAGGPPAHQGVVSQFLLRLGKEHGTVAPYKANEVLQRFWQSGKASWDDCFDRPYAFFT</sequence>
<dbReference type="Proteomes" id="UP001172673">
    <property type="component" value="Unassembled WGS sequence"/>
</dbReference>
<evidence type="ECO:0000313" key="2">
    <source>
        <dbReference type="Proteomes" id="UP001172673"/>
    </source>
</evidence>
<proteinExistence type="predicted"/>
<dbReference type="InterPro" id="IPR021858">
    <property type="entry name" value="Fun_TF"/>
</dbReference>
<evidence type="ECO:0000313" key="1">
    <source>
        <dbReference type="EMBL" id="KAJ9602054.1"/>
    </source>
</evidence>
<protein>
    <submittedName>
        <fullName evidence="1">Uncharacterized protein</fullName>
    </submittedName>
</protein>
<dbReference type="EMBL" id="JAPDRK010000029">
    <property type="protein sequence ID" value="KAJ9602054.1"/>
    <property type="molecule type" value="Genomic_DNA"/>
</dbReference>
<dbReference type="AlphaFoldDB" id="A0AA38TZ35"/>
<name>A0AA38TZ35_9EURO</name>
<dbReference type="Pfam" id="PF11951">
    <property type="entry name" value="Fungal_trans_2"/>
    <property type="match status" value="1"/>
</dbReference>
<comment type="caution">
    <text evidence="1">The sequence shown here is derived from an EMBL/GenBank/DDBJ whole genome shotgun (WGS) entry which is preliminary data.</text>
</comment>